<feature type="domain" description="SSD" evidence="3">
    <location>
        <begin position="1"/>
        <end position="93"/>
    </location>
</feature>
<dbReference type="PANTHER" id="PTHR10796:SF130">
    <property type="entry name" value="PATCHED DOMAIN-CONTAINING PROTEIN 3-LIKE PROTEIN"/>
    <property type="match status" value="1"/>
</dbReference>
<organism evidence="4 5">
    <name type="scientific">Tegillarca granosa</name>
    <name type="common">Malaysian cockle</name>
    <name type="synonym">Anadara granosa</name>
    <dbReference type="NCBI Taxonomy" id="220873"/>
    <lineage>
        <taxon>Eukaryota</taxon>
        <taxon>Metazoa</taxon>
        <taxon>Spiralia</taxon>
        <taxon>Lophotrochozoa</taxon>
        <taxon>Mollusca</taxon>
        <taxon>Bivalvia</taxon>
        <taxon>Autobranchia</taxon>
        <taxon>Pteriomorphia</taxon>
        <taxon>Arcoida</taxon>
        <taxon>Arcoidea</taxon>
        <taxon>Arcidae</taxon>
        <taxon>Tegillarca</taxon>
    </lineage>
</organism>
<dbReference type="InterPro" id="IPR000731">
    <property type="entry name" value="SSD"/>
</dbReference>
<dbReference type="EMBL" id="JARBDR010000813">
    <property type="protein sequence ID" value="KAJ8306304.1"/>
    <property type="molecule type" value="Genomic_DNA"/>
</dbReference>
<comment type="similarity">
    <text evidence="1">Belongs to the patched family.</text>
</comment>
<keyword evidence="5" id="KW-1185">Reference proteome</keyword>
<dbReference type="Proteomes" id="UP001217089">
    <property type="component" value="Unassembled WGS sequence"/>
</dbReference>
<keyword evidence="2" id="KW-0472">Membrane</keyword>
<dbReference type="PANTHER" id="PTHR10796">
    <property type="entry name" value="PATCHED-RELATED"/>
    <property type="match status" value="1"/>
</dbReference>
<proteinExistence type="inferred from homology"/>
<feature type="transmembrane region" description="Helical" evidence="2">
    <location>
        <begin position="42"/>
        <end position="62"/>
    </location>
</feature>
<evidence type="ECO:0000313" key="5">
    <source>
        <dbReference type="Proteomes" id="UP001217089"/>
    </source>
</evidence>
<protein>
    <recommendedName>
        <fullName evidence="3">SSD domain-containing protein</fullName>
    </recommendedName>
</protein>
<keyword evidence="2" id="KW-0812">Transmembrane</keyword>
<reference evidence="4 5" key="1">
    <citation type="submission" date="2022-12" db="EMBL/GenBank/DDBJ databases">
        <title>Chromosome-level genome of Tegillarca granosa.</title>
        <authorList>
            <person name="Kim J."/>
        </authorList>
    </citation>
    <scope>NUCLEOTIDE SEQUENCE [LARGE SCALE GENOMIC DNA]</scope>
    <source>
        <strain evidence="4">Teg-2019</strain>
        <tissue evidence="4">Adductor muscle</tissue>
    </source>
</reference>
<evidence type="ECO:0000256" key="1">
    <source>
        <dbReference type="ARBA" id="ARBA00005585"/>
    </source>
</evidence>
<comment type="caution">
    <text evidence="4">The sequence shown here is derived from an EMBL/GenBank/DDBJ whole genome shotgun (WGS) entry which is preliminary data.</text>
</comment>
<evidence type="ECO:0000313" key="4">
    <source>
        <dbReference type="EMBL" id="KAJ8306304.1"/>
    </source>
</evidence>
<keyword evidence="2" id="KW-1133">Transmembrane helix</keyword>
<dbReference type="Pfam" id="PF12349">
    <property type="entry name" value="Sterol-sensing"/>
    <property type="match status" value="1"/>
</dbReference>
<sequence length="210" mass="23779">MFYIEGIGVDDMFVIVAALSCLSPKQQELPLPDRLSLMLKHAGVSITVTSLTDMVAFGIGATTVRYKKKMYTRIHVLGLYVFSATFFVACISFDIRRKEDKRNACLCCFKHSEEYKPNNCSQTEIISWVLKKIYAPFLLKLPVKICVIIITAALLGVSIWGVTELKQDFDPSWFLPTDSYAYKYFGINDKYFPANGVPAAVYCSMYKLIE</sequence>
<dbReference type="InterPro" id="IPR051697">
    <property type="entry name" value="Patched_domain-protein"/>
</dbReference>
<feature type="transmembrane region" description="Helical" evidence="2">
    <location>
        <begin position="141"/>
        <end position="162"/>
    </location>
</feature>
<evidence type="ECO:0000256" key="2">
    <source>
        <dbReference type="SAM" id="Phobius"/>
    </source>
</evidence>
<evidence type="ECO:0000259" key="3">
    <source>
        <dbReference type="PROSITE" id="PS50156"/>
    </source>
</evidence>
<dbReference type="PROSITE" id="PS50156">
    <property type="entry name" value="SSD"/>
    <property type="match status" value="1"/>
</dbReference>
<accession>A0ABQ9EM15</accession>
<name>A0ABQ9EM15_TEGGR</name>
<gene>
    <name evidence="4" type="ORF">KUTeg_016849</name>
</gene>
<feature type="transmembrane region" description="Helical" evidence="2">
    <location>
        <begin position="74"/>
        <end position="93"/>
    </location>
</feature>
<dbReference type="InterPro" id="IPR053958">
    <property type="entry name" value="HMGCR/SNAP/NPC1-like_SSD"/>
</dbReference>